<organism evidence="2 3">
    <name type="scientific">Sphaerotilus microaerophilus</name>
    <dbReference type="NCBI Taxonomy" id="2914710"/>
    <lineage>
        <taxon>Bacteria</taxon>
        <taxon>Pseudomonadati</taxon>
        <taxon>Pseudomonadota</taxon>
        <taxon>Betaproteobacteria</taxon>
        <taxon>Burkholderiales</taxon>
        <taxon>Sphaerotilaceae</taxon>
        <taxon>Sphaerotilus</taxon>
    </lineage>
</organism>
<dbReference type="RefSeq" id="WP_251973818.1">
    <property type="nucleotide sequence ID" value="NZ_AP025730.1"/>
</dbReference>
<reference evidence="2" key="1">
    <citation type="submission" date="2022-04" db="EMBL/GenBank/DDBJ databases">
        <title>Whole genome sequence of Sphaerotilus sp. FB-5.</title>
        <authorList>
            <person name="Takeda M."/>
            <person name="Narihara S."/>
            <person name="Akimoto M."/>
            <person name="Akimoto R."/>
            <person name="Nishiyashiki S."/>
            <person name="Murakami T."/>
        </authorList>
    </citation>
    <scope>NUCLEOTIDE SEQUENCE</scope>
    <source>
        <strain evidence="2">FB-5</strain>
    </source>
</reference>
<dbReference type="Proteomes" id="UP001057498">
    <property type="component" value="Chromosome"/>
</dbReference>
<evidence type="ECO:0000313" key="3">
    <source>
        <dbReference type="Proteomes" id="UP001057498"/>
    </source>
</evidence>
<dbReference type="InterPro" id="IPR014914">
    <property type="entry name" value="RES_dom"/>
</dbReference>
<gene>
    <name evidence="2" type="ORF">CATMQ487_35520</name>
</gene>
<evidence type="ECO:0000313" key="2">
    <source>
        <dbReference type="EMBL" id="BDI06582.1"/>
    </source>
</evidence>
<keyword evidence="3" id="KW-1185">Reference proteome</keyword>
<sequence>MTEPLRLWRIGTDTPHYEAHDLTGRGAERSGGRWNRPGTALVYASTSRALACLETVVHLGADTLPLNRYLVEIMLPAELWAAAVELDAATRVGWDAMPAGKVSLDWGAAWVRAGRSLLARVPSVIVPEEMNVLINPAHPDAVQLRAVKRRRWLYDARLGRG</sequence>
<protein>
    <recommendedName>
        <fullName evidence="1">RES domain-containing protein</fullName>
    </recommendedName>
</protein>
<evidence type="ECO:0000259" key="1">
    <source>
        <dbReference type="SMART" id="SM00953"/>
    </source>
</evidence>
<proteinExistence type="predicted"/>
<name>A0ABM7YPW0_9BURK</name>
<feature type="domain" description="RES" evidence="1">
    <location>
        <begin position="21"/>
        <end position="148"/>
    </location>
</feature>
<dbReference type="EMBL" id="AP025730">
    <property type="protein sequence ID" value="BDI06582.1"/>
    <property type="molecule type" value="Genomic_DNA"/>
</dbReference>
<dbReference type="SMART" id="SM00953">
    <property type="entry name" value="RES"/>
    <property type="match status" value="1"/>
</dbReference>
<dbReference type="Pfam" id="PF08808">
    <property type="entry name" value="RES"/>
    <property type="match status" value="1"/>
</dbReference>
<accession>A0ABM7YPW0</accession>